<feature type="chain" id="PRO_5005518487" evidence="1">
    <location>
        <begin position="21"/>
        <end position="74"/>
    </location>
</feature>
<feature type="signal peptide" evidence="1">
    <location>
        <begin position="1"/>
        <end position="20"/>
    </location>
</feature>
<keyword evidence="1" id="KW-0732">Signal</keyword>
<reference evidence="2" key="1">
    <citation type="submission" date="2012-12" db="EMBL/GenBank/DDBJ databases">
        <title>Identification and characterization of a phenylalanine ammonia-lyase gene family in Isatis indigotica Fort.</title>
        <authorList>
            <person name="Liu Q."/>
            <person name="Chen J."/>
            <person name="Zhou X."/>
            <person name="Di P."/>
            <person name="Xiao Y."/>
            <person name="Xuan H."/>
            <person name="Zhang L."/>
            <person name="Chen W."/>
        </authorList>
    </citation>
    <scope>NUCLEOTIDE SEQUENCE</scope>
    <source>
        <tissue evidence="2">Salivary gland</tissue>
    </source>
</reference>
<sequence length="74" mass="8226">MKVYLIEVAVLLAVTSFIFCKEDTDWSEASGESGSTESKQPVFCSATLDDQQKIMQCTQADKRLNKTGKLCMDI</sequence>
<name>A0A0K8RKQ8_IXORI</name>
<organism evidence="2">
    <name type="scientific">Ixodes ricinus</name>
    <name type="common">Common tick</name>
    <name type="synonym">Acarus ricinus</name>
    <dbReference type="NCBI Taxonomy" id="34613"/>
    <lineage>
        <taxon>Eukaryota</taxon>
        <taxon>Metazoa</taxon>
        <taxon>Ecdysozoa</taxon>
        <taxon>Arthropoda</taxon>
        <taxon>Chelicerata</taxon>
        <taxon>Arachnida</taxon>
        <taxon>Acari</taxon>
        <taxon>Parasitiformes</taxon>
        <taxon>Ixodida</taxon>
        <taxon>Ixodoidea</taxon>
        <taxon>Ixodidae</taxon>
        <taxon>Ixodinae</taxon>
        <taxon>Ixodes</taxon>
    </lineage>
</organism>
<protein>
    <submittedName>
        <fullName evidence="2">Putative ixodes 14 kDa protein</fullName>
    </submittedName>
</protein>
<dbReference type="EMBL" id="GADI01002295">
    <property type="protein sequence ID" value="JAA71513.1"/>
    <property type="molecule type" value="mRNA"/>
</dbReference>
<evidence type="ECO:0000256" key="1">
    <source>
        <dbReference type="SAM" id="SignalP"/>
    </source>
</evidence>
<accession>A0A0K8RKQ8</accession>
<evidence type="ECO:0000313" key="2">
    <source>
        <dbReference type="EMBL" id="JAA71513.1"/>
    </source>
</evidence>
<dbReference type="AlphaFoldDB" id="A0A0K8RKQ8"/>
<proteinExistence type="evidence at transcript level"/>